<keyword evidence="2" id="KW-0234">DNA repair</keyword>
<comment type="caution">
    <text evidence="5">The sequence shown here is derived from an EMBL/GenBank/DDBJ whole genome shotgun (WGS) entry which is preliminary data.</text>
</comment>
<comment type="function">
    <text evidence="2">Plays an important role in DNA replication, recombination and repair. Binds to ssDNA and to an array of partner proteins to recruit them to their sites of action during DNA metabolism.</text>
</comment>
<dbReference type="SUPFAM" id="SSF50249">
    <property type="entry name" value="Nucleic acid-binding proteins"/>
    <property type="match status" value="1"/>
</dbReference>
<dbReference type="InterPro" id="IPR012340">
    <property type="entry name" value="NA-bd_OB-fold"/>
</dbReference>
<evidence type="ECO:0000313" key="6">
    <source>
        <dbReference type="Proteomes" id="UP000282076"/>
    </source>
</evidence>
<dbReference type="Proteomes" id="UP000282076">
    <property type="component" value="Unassembled WGS sequence"/>
</dbReference>
<accession>A0A494XUU1</accession>
<dbReference type="PROSITE" id="PS50935">
    <property type="entry name" value="SSB"/>
    <property type="match status" value="1"/>
</dbReference>
<feature type="compositionally biased region" description="Low complexity" evidence="4">
    <location>
        <begin position="138"/>
        <end position="148"/>
    </location>
</feature>
<evidence type="ECO:0000256" key="3">
    <source>
        <dbReference type="RuleBase" id="RU000524"/>
    </source>
</evidence>
<organism evidence="5 6">
    <name type="scientific">Cohnella endophytica</name>
    <dbReference type="NCBI Taxonomy" id="2419778"/>
    <lineage>
        <taxon>Bacteria</taxon>
        <taxon>Bacillati</taxon>
        <taxon>Bacillota</taxon>
        <taxon>Bacilli</taxon>
        <taxon>Bacillales</taxon>
        <taxon>Paenibacillaceae</taxon>
        <taxon>Cohnella</taxon>
    </lineage>
</organism>
<keyword evidence="1 2" id="KW-0238">DNA-binding</keyword>
<dbReference type="NCBIfam" id="TIGR00621">
    <property type="entry name" value="ssb"/>
    <property type="match status" value="1"/>
</dbReference>
<dbReference type="InterPro" id="IPR000424">
    <property type="entry name" value="Primosome_PriB/ssb"/>
</dbReference>
<dbReference type="HAMAP" id="MF_00984">
    <property type="entry name" value="SSB"/>
    <property type="match status" value="1"/>
</dbReference>
<feature type="short sequence motif" description="Important for interaction with partner proteins" evidence="2">
    <location>
        <begin position="162"/>
        <end position="167"/>
    </location>
</feature>
<keyword evidence="2" id="KW-0233">DNA recombination</keyword>
<dbReference type="PANTHER" id="PTHR10302:SF27">
    <property type="entry name" value="SINGLE-STRANDED DNA-BINDING PROTEIN"/>
    <property type="match status" value="1"/>
</dbReference>
<feature type="compositionally biased region" description="Gly residues" evidence="4">
    <location>
        <begin position="110"/>
        <end position="137"/>
    </location>
</feature>
<comment type="caution">
    <text evidence="2">Lacks conserved residue(s) required for the propagation of feature annotation.</text>
</comment>
<dbReference type="Pfam" id="PF00436">
    <property type="entry name" value="SSB"/>
    <property type="match status" value="1"/>
</dbReference>
<dbReference type="GO" id="GO:0009295">
    <property type="term" value="C:nucleoid"/>
    <property type="evidence" value="ECO:0007669"/>
    <property type="project" value="TreeGrafter"/>
</dbReference>
<dbReference type="EMBL" id="RBZM01000007">
    <property type="protein sequence ID" value="RKP51323.1"/>
    <property type="molecule type" value="Genomic_DNA"/>
</dbReference>
<sequence length="167" mass="18188">MLNRVILIGRLTKDPELRYTPAGVAVTQFTLAVDRQFSGSKEEREADFIPIVTWRQLAETCANYLRKGRLAAVEGRIQVRNYENNEGRRVYVTEVIADNVRFLESANRDSGGGQGREEGGFGGNANNSGGGFGGGNRSSGSRNTGNSNDPFADDGRPIDISDDDLPF</sequence>
<proteinExistence type="inferred from homology"/>
<dbReference type="InterPro" id="IPR011344">
    <property type="entry name" value="ssDNA-bd"/>
</dbReference>
<dbReference type="PANTHER" id="PTHR10302">
    <property type="entry name" value="SINGLE-STRANDED DNA-BINDING PROTEIN"/>
    <property type="match status" value="1"/>
</dbReference>
<dbReference type="GO" id="GO:0006310">
    <property type="term" value="P:DNA recombination"/>
    <property type="evidence" value="ECO:0007669"/>
    <property type="project" value="UniProtKB-UniRule"/>
</dbReference>
<name>A0A494XUU1_9BACL</name>
<dbReference type="GO" id="GO:0006260">
    <property type="term" value="P:DNA replication"/>
    <property type="evidence" value="ECO:0007669"/>
    <property type="project" value="UniProtKB-UniRule"/>
</dbReference>
<keyword evidence="2" id="KW-0235">DNA replication</keyword>
<dbReference type="OrthoDB" id="9809878at2"/>
<dbReference type="GO" id="GO:0006281">
    <property type="term" value="P:DNA repair"/>
    <property type="evidence" value="ECO:0007669"/>
    <property type="project" value="UniProtKB-UniRule"/>
</dbReference>
<reference evidence="5 6" key="1">
    <citation type="submission" date="2018-10" db="EMBL/GenBank/DDBJ databases">
        <title>Cohnella sp. M2MS4P-1, whole genome shotgun sequence.</title>
        <authorList>
            <person name="Tuo L."/>
        </authorList>
    </citation>
    <scope>NUCLEOTIDE SEQUENCE [LARGE SCALE GENOMIC DNA]</scope>
    <source>
        <strain evidence="5 6">M2MS4P-1</strain>
    </source>
</reference>
<dbReference type="CDD" id="cd04496">
    <property type="entry name" value="SSB_OBF"/>
    <property type="match status" value="1"/>
</dbReference>
<keyword evidence="6" id="KW-1185">Reference proteome</keyword>
<dbReference type="Gene3D" id="2.40.50.140">
    <property type="entry name" value="Nucleic acid-binding proteins"/>
    <property type="match status" value="1"/>
</dbReference>
<evidence type="ECO:0000256" key="2">
    <source>
        <dbReference type="HAMAP-Rule" id="MF_00984"/>
    </source>
</evidence>
<evidence type="ECO:0000256" key="4">
    <source>
        <dbReference type="SAM" id="MobiDB-lite"/>
    </source>
</evidence>
<evidence type="ECO:0000313" key="5">
    <source>
        <dbReference type="EMBL" id="RKP51323.1"/>
    </source>
</evidence>
<evidence type="ECO:0000256" key="1">
    <source>
        <dbReference type="ARBA" id="ARBA00023125"/>
    </source>
</evidence>
<gene>
    <name evidence="5" type="primary">ssb</name>
    <name evidence="5" type="ORF">D7Z26_16110</name>
</gene>
<protein>
    <recommendedName>
        <fullName evidence="2 3">Single-stranded DNA-binding protein</fullName>
        <shortName evidence="2">SSB</shortName>
    </recommendedName>
</protein>
<feature type="region of interest" description="Disordered" evidence="4">
    <location>
        <begin position="106"/>
        <end position="167"/>
    </location>
</feature>
<dbReference type="GO" id="GO:0003697">
    <property type="term" value="F:single-stranded DNA binding"/>
    <property type="evidence" value="ECO:0007669"/>
    <property type="project" value="UniProtKB-UniRule"/>
</dbReference>
<comment type="subunit">
    <text evidence="2">Homotetramer.</text>
</comment>
<keyword evidence="2" id="KW-0227">DNA damage</keyword>
<dbReference type="AlphaFoldDB" id="A0A494XUU1"/>
<dbReference type="RefSeq" id="WP_120978021.1">
    <property type="nucleotide sequence ID" value="NZ_RBZM01000007.1"/>
</dbReference>